<accession>A0ABP8VKE4</accession>
<evidence type="ECO:0000313" key="2">
    <source>
        <dbReference type="Proteomes" id="UP001501699"/>
    </source>
</evidence>
<gene>
    <name evidence="1" type="ORF">GCM10023262_11960</name>
</gene>
<sequence>MNNTVEGENEMSVVQYGDDSFAARAKVLDNNLIDRDWAMTKFVAAVKGLAQVVDYESNMLENSGVPDYEEINLCKIRGLRDLNKSISDVKRYMNEDIENEVESLLSDLQEKLHRNSKLLQTHLDAVNDLSQAIQIAARTKEVDGACEPSVNGRSKG</sequence>
<keyword evidence="2" id="KW-1185">Reference proteome</keyword>
<organism evidence="1 2">
    <name type="scientific">Bartonella pachyuromydis</name>
    <dbReference type="NCBI Taxonomy" id="931097"/>
    <lineage>
        <taxon>Bacteria</taxon>
        <taxon>Pseudomonadati</taxon>
        <taxon>Pseudomonadota</taxon>
        <taxon>Alphaproteobacteria</taxon>
        <taxon>Hyphomicrobiales</taxon>
        <taxon>Bartonellaceae</taxon>
        <taxon>Bartonella</taxon>
    </lineage>
</organism>
<comment type="caution">
    <text evidence="1">The sequence shown here is derived from an EMBL/GenBank/DDBJ whole genome shotgun (WGS) entry which is preliminary data.</text>
</comment>
<dbReference type="Proteomes" id="UP001501699">
    <property type="component" value="Unassembled WGS sequence"/>
</dbReference>
<proteinExistence type="predicted"/>
<dbReference type="EMBL" id="BAABJA010000008">
    <property type="protein sequence ID" value="GAA4664807.1"/>
    <property type="molecule type" value="Genomic_DNA"/>
</dbReference>
<reference evidence="2" key="1">
    <citation type="journal article" date="2019" name="Int. J. Syst. Evol. Microbiol.">
        <title>The Global Catalogue of Microorganisms (GCM) 10K type strain sequencing project: providing services to taxonomists for standard genome sequencing and annotation.</title>
        <authorList>
            <consortium name="The Broad Institute Genomics Platform"/>
            <consortium name="The Broad Institute Genome Sequencing Center for Infectious Disease"/>
            <person name="Wu L."/>
            <person name="Ma J."/>
        </authorList>
    </citation>
    <scope>NUCLEOTIDE SEQUENCE [LARGE SCALE GENOMIC DNA]</scope>
    <source>
        <strain evidence="2">JCM 17714</strain>
    </source>
</reference>
<evidence type="ECO:0000313" key="1">
    <source>
        <dbReference type="EMBL" id="GAA4664807.1"/>
    </source>
</evidence>
<name>A0ABP8VKE4_9HYPH</name>
<protein>
    <submittedName>
        <fullName evidence="1">Uncharacterized protein</fullName>
    </submittedName>
</protein>